<evidence type="ECO:0000313" key="1">
    <source>
        <dbReference type="EMBL" id="CSD08216.1"/>
    </source>
</evidence>
<reference evidence="1 2" key="1">
    <citation type="submission" date="2015-07" db="EMBL/GenBank/DDBJ databases">
        <authorList>
            <consortium name="Pathogen Informatics"/>
        </authorList>
    </citation>
    <scope>NUCLEOTIDE SEQUENCE [LARGE SCALE GENOMIC DNA]</scope>
    <source>
        <strain evidence="1 2">A316</strain>
    </source>
</reference>
<dbReference type="EMBL" id="CWQY01000026">
    <property type="protein sequence ID" value="CSD08216.1"/>
    <property type="molecule type" value="Genomic_DNA"/>
</dbReference>
<dbReference type="AlphaFoldDB" id="A0A655ZCZ8"/>
<sequence>MRRHHPFQIHAKQLCALIQRLHLLTVKRFAWQRDTFSDRDRSAMRFHLQWRWDECVCHILQRNITVLFKARQRLSEYIVVTRSALKVFTLQSADKACHVLGI</sequence>
<name>A0A655ZCZ8_VIBCL</name>
<accession>A0A655ZCZ8</accession>
<gene>
    <name evidence="1" type="ORF">ERS013200_03107</name>
</gene>
<evidence type="ECO:0000313" key="2">
    <source>
        <dbReference type="Proteomes" id="UP000041770"/>
    </source>
</evidence>
<dbReference type="Proteomes" id="UP000041770">
    <property type="component" value="Unassembled WGS sequence"/>
</dbReference>
<protein>
    <submittedName>
        <fullName evidence="1">Uncharacterized protein</fullName>
    </submittedName>
</protein>
<organism evidence="1 2">
    <name type="scientific">Vibrio cholerae</name>
    <dbReference type="NCBI Taxonomy" id="666"/>
    <lineage>
        <taxon>Bacteria</taxon>
        <taxon>Pseudomonadati</taxon>
        <taxon>Pseudomonadota</taxon>
        <taxon>Gammaproteobacteria</taxon>
        <taxon>Vibrionales</taxon>
        <taxon>Vibrionaceae</taxon>
        <taxon>Vibrio</taxon>
    </lineage>
</organism>
<proteinExistence type="predicted"/>